<dbReference type="EMBL" id="JAJFAZ020000001">
    <property type="protein sequence ID" value="KAI5351330.1"/>
    <property type="molecule type" value="Genomic_DNA"/>
</dbReference>
<accession>A0AAD4ZNJ6</accession>
<comment type="caution">
    <text evidence="2">The sequence shown here is derived from an EMBL/GenBank/DDBJ whole genome shotgun (WGS) entry which is preliminary data.</text>
</comment>
<evidence type="ECO:0000256" key="1">
    <source>
        <dbReference type="SAM" id="MobiDB-lite"/>
    </source>
</evidence>
<sequence length="282" mass="32648">MLNSSNYEQGSDDELAQLENEELFESDTETSSDSEDECACQFNDLRICVLTKEESLIIDLIDKIEDPEKKREVLESYISVAKAGPSNPQPVITNVRQPVENYSFKTIVNRMNDENHKKEPTLNDLQCEVHNVKEELRKLKIRVRVLELYRPFLEKDTEEKSEQLEFENLMGEFQEKIEPVRREALQEEQVSTMKFFNSIDRVIAQKWVRTRNSRQMTPNKSSSALTKSSPLDPKPLMSSSPHNKGKEKQIAKNPFREYMNVSVAIIEMNDLDKTQIFGPIKG</sequence>
<feature type="region of interest" description="Disordered" evidence="1">
    <location>
        <begin position="1"/>
        <end position="35"/>
    </location>
</feature>
<organism evidence="2 3">
    <name type="scientific">Prunus dulcis</name>
    <name type="common">Almond</name>
    <name type="synonym">Amygdalus dulcis</name>
    <dbReference type="NCBI Taxonomy" id="3755"/>
    <lineage>
        <taxon>Eukaryota</taxon>
        <taxon>Viridiplantae</taxon>
        <taxon>Streptophyta</taxon>
        <taxon>Embryophyta</taxon>
        <taxon>Tracheophyta</taxon>
        <taxon>Spermatophyta</taxon>
        <taxon>Magnoliopsida</taxon>
        <taxon>eudicotyledons</taxon>
        <taxon>Gunneridae</taxon>
        <taxon>Pentapetalae</taxon>
        <taxon>rosids</taxon>
        <taxon>fabids</taxon>
        <taxon>Rosales</taxon>
        <taxon>Rosaceae</taxon>
        <taxon>Amygdaloideae</taxon>
        <taxon>Amygdaleae</taxon>
        <taxon>Prunus</taxon>
    </lineage>
</organism>
<dbReference type="Proteomes" id="UP001054821">
    <property type="component" value="Chromosome 1"/>
</dbReference>
<dbReference type="AlphaFoldDB" id="A0AAD4ZNJ6"/>
<proteinExistence type="predicted"/>
<reference evidence="2 3" key="1">
    <citation type="journal article" date="2022" name="G3 (Bethesda)">
        <title>Whole-genome sequence and methylome profiling of the almond [Prunus dulcis (Mill.) D.A. Webb] cultivar 'Nonpareil'.</title>
        <authorList>
            <person name="D'Amico-Willman K.M."/>
            <person name="Ouma W.Z."/>
            <person name="Meulia T."/>
            <person name="Sideli G.M."/>
            <person name="Gradziel T.M."/>
            <person name="Fresnedo-Ramirez J."/>
        </authorList>
    </citation>
    <scope>NUCLEOTIDE SEQUENCE [LARGE SCALE GENOMIC DNA]</scope>
    <source>
        <strain evidence="2">Clone GOH B32 T37-40</strain>
    </source>
</reference>
<evidence type="ECO:0000313" key="2">
    <source>
        <dbReference type="EMBL" id="KAI5351330.1"/>
    </source>
</evidence>
<feature type="compositionally biased region" description="Polar residues" evidence="1">
    <location>
        <begin position="213"/>
        <end position="229"/>
    </location>
</feature>
<evidence type="ECO:0000313" key="3">
    <source>
        <dbReference type="Proteomes" id="UP001054821"/>
    </source>
</evidence>
<protein>
    <submittedName>
        <fullName evidence="2">Uncharacterized protein</fullName>
    </submittedName>
</protein>
<feature type="region of interest" description="Disordered" evidence="1">
    <location>
        <begin position="210"/>
        <end position="253"/>
    </location>
</feature>
<keyword evidence="3" id="KW-1185">Reference proteome</keyword>
<name>A0AAD4ZNJ6_PRUDU</name>
<feature type="compositionally biased region" description="Acidic residues" evidence="1">
    <location>
        <begin position="10"/>
        <end position="35"/>
    </location>
</feature>
<gene>
    <name evidence="2" type="ORF">L3X38_004221</name>
</gene>